<gene>
    <name evidence="1" type="ORF">GCM10008919_01900</name>
</gene>
<protein>
    <recommendedName>
        <fullName evidence="3">Competence protein ComM</fullName>
    </recommendedName>
</protein>
<name>A0ABN0SVC3_9FIRM</name>
<accession>A0ABN0SVC3</accession>
<dbReference type="Pfam" id="PF13541">
    <property type="entry name" value="ChlI"/>
    <property type="match status" value="1"/>
</dbReference>
<evidence type="ECO:0008006" key="3">
    <source>
        <dbReference type="Google" id="ProtNLM"/>
    </source>
</evidence>
<sequence>MFAKTYGATTLGIDGRIIDVEVDVSPGPPGFELVGLPDTSVKESKILVKSWYYFYKWPIS</sequence>
<reference evidence="1 2" key="1">
    <citation type="journal article" date="2019" name="Int. J. Syst. Evol. Microbiol.">
        <title>The Global Catalogue of Microorganisms (GCM) 10K type strain sequencing project: providing services to taxonomists for standard genome sequencing and annotation.</title>
        <authorList>
            <consortium name="The Broad Institute Genomics Platform"/>
            <consortium name="The Broad Institute Genome Sequencing Center for Infectious Disease"/>
            <person name="Wu L."/>
            <person name="Ma J."/>
        </authorList>
    </citation>
    <scope>NUCLEOTIDE SEQUENCE [LARGE SCALE GENOMIC DNA]</scope>
    <source>
        <strain evidence="1 2">JCM 8542</strain>
    </source>
</reference>
<dbReference type="Proteomes" id="UP001500399">
    <property type="component" value="Unassembled WGS sequence"/>
</dbReference>
<evidence type="ECO:0000313" key="2">
    <source>
        <dbReference type="Proteomes" id="UP001500399"/>
    </source>
</evidence>
<dbReference type="EMBL" id="BAAACR010000001">
    <property type="protein sequence ID" value="GAA0202166.1"/>
    <property type="molecule type" value="Genomic_DNA"/>
</dbReference>
<organism evidence="1 2">
    <name type="scientific">Selenomonas dianae</name>
    <dbReference type="NCBI Taxonomy" id="135079"/>
    <lineage>
        <taxon>Bacteria</taxon>
        <taxon>Bacillati</taxon>
        <taxon>Bacillota</taxon>
        <taxon>Negativicutes</taxon>
        <taxon>Selenomonadales</taxon>
        <taxon>Selenomonadaceae</taxon>
        <taxon>Selenomonas</taxon>
    </lineage>
</organism>
<dbReference type="SUPFAM" id="SSF54211">
    <property type="entry name" value="Ribosomal protein S5 domain 2-like"/>
    <property type="match status" value="1"/>
</dbReference>
<proteinExistence type="predicted"/>
<keyword evidence="2" id="KW-1185">Reference proteome</keyword>
<evidence type="ECO:0000313" key="1">
    <source>
        <dbReference type="EMBL" id="GAA0202166.1"/>
    </source>
</evidence>
<dbReference type="InterPro" id="IPR020568">
    <property type="entry name" value="Ribosomal_Su5_D2-typ_SF"/>
</dbReference>
<comment type="caution">
    <text evidence="1">The sequence shown here is derived from an EMBL/GenBank/DDBJ whole genome shotgun (WGS) entry which is preliminary data.</text>
</comment>